<dbReference type="EMBL" id="JBHRZN010000002">
    <property type="protein sequence ID" value="MFC3849909.1"/>
    <property type="molecule type" value="Genomic_DNA"/>
</dbReference>
<organism evidence="1 2">
    <name type="scientific">Corynebacterium hansenii</name>
    <dbReference type="NCBI Taxonomy" id="394964"/>
    <lineage>
        <taxon>Bacteria</taxon>
        <taxon>Bacillati</taxon>
        <taxon>Actinomycetota</taxon>
        <taxon>Actinomycetes</taxon>
        <taxon>Mycobacteriales</taxon>
        <taxon>Corynebacteriaceae</taxon>
        <taxon>Corynebacterium</taxon>
    </lineage>
</organism>
<comment type="caution">
    <text evidence="1">The sequence shown here is derived from an EMBL/GenBank/DDBJ whole genome shotgun (WGS) entry which is preliminary data.</text>
</comment>
<sequence>MTTNPTNEKTADVLAHVDGEAVTHKEETMTQPTPPDAYEIRLEDPGQSNGIDFAIYAGDRLPMRDHLRVIVPWDLLVAAARNGAITVTVSADDITEHDRRIHVRRAEREARAREKQMLAEARARALADAEDLLNNLDVAHLPKT</sequence>
<name>A0ABV7ZNS2_9CORY</name>
<keyword evidence="2" id="KW-1185">Reference proteome</keyword>
<dbReference type="RefSeq" id="WP_290289106.1">
    <property type="nucleotide sequence ID" value="NZ_CP047211.1"/>
</dbReference>
<dbReference type="Proteomes" id="UP001595751">
    <property type="component" value="Unassembled WGS sequence"/>
</dbReference>
<gene>
    <name evidence="1" type="ORF">ACFORJ_06990</name>
</gene>
<evidence type="ECO:0000313" key="1">
    <source>
        <dbReference type="EMBL" id="MFC3849909.1"/>
    </source>
</evidence>
<evidence type="ECO:0000313" key="2">
    <source>
        <dbReference type="Proteomes" id="UP001595751"/>
    </source>
</evidence>
<proteinExistence type="predicted"/>
<accession>A0ABV7ZNS2</accession>
<protein>
    <submittedName>
        <fullName evidence="1">Uncharacterized protein</fullName>
    </submittedName>
</protein>
<reference evidence="2" key="1">
    <citation type="journal article" date="2019" name="Int. J. Syst. Evol. Microbiol.">
        <title>The Global Catalogue of Microorganisms (GCM) 10K type strain sequencing project: providing services to taxonomists for standard genome sequencing and annotation.</title>
        <authorList>
            <consortium name="The Broad Institute Genomics Platform"/>
            <consortium name="The Broad Institute Genome Sequencing Center for Infectious Disease"/>
            <person name="Wu L."/>
            <person name="Ma J."/>
        </authorList>
    </citation>
    <scope>NUCLEOTIDE SEQUENCE [LARGE SCALE GENOMIC DNA]</scope>
    <source>
        <strain evidence="2">CCUG 53252</strain>
    </source>
</reference>